<proteinExistence type="predicted"/>
<dbReference type="RefSeq" id="WP_007037927.1">
    <property type="nucleotide sequence ID" value="NZ_DS480696.1"/>
</dbReference>
<dbReference type="PaxDb" id="411902-CLOBOL_05589"/>
<reference evidence="2 3" key="2">
    <citation type="submission" date="2007-09" db="EMBL/GenBank/DDBJ databases">
        <title>Draft genome sequence of Clostridium bolteae (ATCC BAA-613).</title>
        <authorList>
            <person name="Sudarsanam P."/>
            <person name="Ley R."/>
            <person name="Guruge J."/>
            <person name="Turnbaugh P.J."/>
            <person name="Mahowald M."/>
            <person name="Liep D."/>
            <person name="Gordon J."/>
        </authorList>
    </citation>
    <scope>NUCLEOTIDE SEQUENCE [LARGE SCALE GENOMIC DNA]</scope>
    <source>
        <strain evidence="3">ATCC BAA-613 / DSM 15670 / CCUG 46953 / JCM 12243 / WAL 16351</strain>
    </source>
</reference>
<gene>
    <name evidence="2" type="ORF">CLOBOL_05589</name>
</gene>
<name>A8S058_ENTBW</name>
<evidence type="ECO:0000313" key="2">
    <source>
        <dbReference type="EMBL" id="EDP14197.1"/>
    </source>
</evidence>
<protein>
    <recommendedName>
        <fullName evidence="4">ABC transporter permease</fullName>
    </recommendedName>
</protein>
<dbReference type="AlphaFoldDB" id="A8S058"/>
<evidence type="ECO:0000256" key="1">
    <source>
        <dbReference type="SAM" id="Phobius"/>
    </source>
</evidence>
<organism evidence="2 3">
    <name type="scientific">Enterocloster bolteae (strain ATCC BAA-613 / DSM 15670 / CCUG 46953 / JCM 12243 / WAL 16351)</name>
    <name type="common">Clostridium bolteae</name>
    <dbReference type="NCBI Taxonomy" id="411902"/>
    <lineage>
        <taxon>Bacteria</taxon>
        <taxon>Bacillati</taxon>
        <taxon>Bacillota</taxon>
        <taxon>Clostridia</taxon>
        <taxon>Lachnospirales</taxon>
        <taxon>Lachnospiraceae</taxon>
        <taxon>Enterocloster</taxon>
    </lineage>
</organism>
<sequence>MLALDTDRKIAGLYIFSTTIALLLPDALSVWLESIVIKEVWKAMMQGYSGWFDFVMSASRYIEMFAFILMGYLFVVVLSFKRIKKIPMDEALKSIE</sequence>
<dbReference type="Proteomes" id="UP000005396">
    <property type="component" value="Unassembled WGS sequence"/>
</dbReference>
<evidence type="ECO:0000313" key="3">
    <source>
        <dbReference type="Proteomes" id="UP000005396"/>
    </source>
</evidence>
<evidence type="ECO:0008006" key="4">
    <source>
        <dbReference type="Google" id="ProtNLM"/>
    </source>
</evidence>
<accession>A8S058</accession>
<keyword evidence="1" id="KW-0812">Transmembrane</keyword>
<dbReference type="EMBL" id="ABCC02000041">
    <property type="protein sequence ID" value="EDP14197.1"/>
    <property type="molecule type" value="Genomic_DNA"/>
</dbReference>
<reference evidence="2 3" key="1">
    <citation type="submission" date="2007-08" db="EMBL/GenBank/DDBJ databases">
        <authorList>
            <person name="Fulton L."/>
            <person name="Clifton S."/>
            <person name="Fulton B."/>
            <person name="Xu J."/>
            <person name="Minx P."/>
            <person name="Pepin K.H."/>
            <person name="Johnson M."/>
            <person name="Thiruvilangam P."/>
            <person name="Bhonagiri V."/>
            <person name="Nash W.E."/>
            <person name="Mardis E.R."/>
            <person name="Wilson R.K."/>
        </authorList>
    </citation>
    <scope>NUCLEOTIDE SEQUENCE [LARGE SCALE GENOMIC DNA]</scope>
    <source>
        <strain evidence="3">ATCC BAA-613 / DSM 15670 / CCUG 46953 / JCM 12243 / WAL 16351</strain>
    </source>
</reference>
<feature type="transmembrane region" description="Helical" evidence="1">
    <location>
        <begin position="61"/>
        <end position="80"/>
    </location>
</feature>
<keyword evidence="1" id="KW-0472">Membrane</keyword>
<dbReference type="eggNOG" id="COG0577">
    <property type="taxonomic scope" value="Bacteria"/>
</dbReference>
<keyword evidence="1" id="KW-1133">Transmembrane helix</keyword>
<dbReference type="HOGENOM" id="CLU_2354769_0_0_9"/>
<comment type="caution">
    <text evidence="2">The sequence shown here is derived from an EMBL/GenBank/DDBJ whole genome shotgun (WGS) entry which is preliminary data.</text>
</comment>
<dbReference type="GeneID" id="97203610"/>
<feature type="transmembrane region" description="Helical" evidence="1">
    <location>
        <begin position="12"/>
        <end position="32"/>
    </location>
</feature>